<feature type="transmembrane region" description="Helical" evidence="1">
    <location>
        <begin position="365"/>
        <end position="382"/>
    </location>
</feature>
<gene>
    <name evidence="2" type="ORF">J2S75_003393</name>
</gene>
<accession>A0ABU0BET3</accession>
<feature type="transmembrane region" description="Helical" evidence="1">
    <location>
        <begin position="12"/>
        <end position="31"/>
    </location>
</feature>
<dbReference type="PANTHER" id="PTHR32063">
    <property type="match status" value="1"/>
</dbReference>
<organism evidence="2 3">
    <name type="scientific">Ancylobacter polymorphus</name>
    <dbReference type="NCBI Taxonomy" id="223390"/>
    <lineage>
        <taxon>Bacteria</taxon>
        <taxon>Pseudomonadati</taxon>
        <taxon>Pseudomonadota</taxon>
        <taxon>Alphaproteobacteria</taxon>
        <taxon>Hyphomicrobiales</taxon>
        <taxon>Xanthobacteraceae</taxon>
        <taxon>Ancylobacter</taxon>
    </lineage>
</organism>
<dbReference type="InterPro" id="IPR001036">
    <property type="entry name" value="Acrflvin-R"/>
</dbReference>
<name>A0ABU0BET3_9HYPH</name>
<feature type="transmembrane region" description="Helical" evidence="1">
    <location>
        <begin position="911"/>
        <end position="936"/>
    </location>
</feature>
<feature type="transmembrane region" description="Helical" evidence="1">
    <location>
        <begin position="464"/>
        <end position="486"/>
    </location>
</feature>
<dbReference type="SUPFAM" id="SSF82714">
    <property type="entry name" value="Multidrug efflux transporter AcrB TolC docking domain, DN and DC subdomains"/>
    <property type="match status" value="2"/>
</dbReference>
<feature type="transmembrane region" description="Helical" evidence="1">
    <location>
        <begin position="436"/>
        <end position="458"/>
    </location>
</feature>
<dbReference type="InterPro" id="IPR027463">
    <property type="entry name" value="AcrB_DN_DC_subdom"/>
</dbReference>
<dbReference type="PRINTS" id="PR00702">
    <property type="entry name" value="ACRIFLAVINRP"/>
</dbReference>
<dbReference type="Proteomes" id="UP001224682">
    <property type="component" value="Unassembled WGS sequence"/>
</dbReference>
<dbReference type="Pfam" id="PF00873">
    <property type="entry name" value="ACR_tran"/>
    <property type="match status" value="1"/>
</dbReference>
<reference evidence="2 3" key="1">
    <citation type="submission" date="2023-07" db="EMBL/GenBank/DDBJ databases">
        <title>Genomic Encyclopedia of Type Strains, Phase IV (KMG-IV): sequencing the most valuable type-strain genomes for metagenomic binning, comparative biology and taxonomic classification.</title>
        <authorList>
            <person name="Goeker M."/>
        </authorList>
    </citation>
    <scope>NUCLEOTIDE SEQUENCE [LARGE SCALE GENOMIC DNA]</scope>
    <source>
        <strain evidence="2 3">DSM 2457</strain>
    </source>
</reference>
<dbReference type="Gene3D" id="3.30.70.1320">
    <property type="entry name" value="Multidrug efflux transporter AcrB pore domain like"/>
    <property type="match status" value="1"/>
</dbReference>
<feature type="transmembrane region" description="Helical" evidence="1">
    <location>
        <begin position="885"/>
        <end position="905"/>
    </location>
</feature>
<dbReference type="Gene3D" id="3.30.2090.10">
    <property type="entry name" value="Multidrug efflux transporter AcrB TolC docking domain, DN and DC subdomains"/>
    <property type="match status" value="2"/>
</dbReference>
<feature type="transmembrane region" description="Helical" evidence="1">
    <location>
        <begin position="855"/>
        <end position="878"/>
    </location>
</feature>
<keyword evidence="1" id="KW-0472">Membrane</keyword>
<feature type="transmembrane region" description="Helical" evidence="1">
    <location>
        <begin position="394"/>
        <end position="416"/>
    </location>
</feature>
<dbReference type="PANTHER" id="PTHR32063:SF77">
    <property type="entry name" value="ACR FAMILY TRANSPORT PROTEIN"/>
    <property type="match status" value="1"/>
</dbReference>
<feature type="transmembrane region" description="Helical" evidence="1">
    <location>
        <begin position="988"/>
        <end position="1013"/>
    </location>
</feature>
<dbReference type="SUPFAM" id="SSF82693">
    <property type="entry name" value="Multidrug efflux transporter AcrB pore domain, PN1, PN2, PC1 and PC2 subdomains"/>
    <property type="match status" value="3"/>
</dbReference>
<dbReference type="Gene3D" id="1.20.1640.10">
    <property type="entry name" value="Multidrug efflux transporter AcrB transmembrane domain"/>
    <property type="match status" value="2"/>
</dbReference>
<feature type="transmembrane region" description="Helical" evidence="1">
    <location>
        <begin position="524"/>
        <end position="544"/>
    </location>
</feature>
<keyword evidence="3" id="KW-1185">Reference proteome</keyword>
<dbReference type="SUPFAM" id="SSF82866">
    <property type="entry name" value="Multidrug efflux transporter AcrB transmembrane domain"/>
    <property type="match status" value="2"/>
</dbReference>
<feature type="transmembrane region" description="Helical" evidence="1">
    <location>
        <begin position="339"/>
        <end position="358"/>
    </location>
</feature>
<dbReference type="RefSeq" id="WP_307021486.1">
    <property type="nucleotide sequence ID" value="NZ_JAUSUI010000007.1"/>
</dbReference>
<dbReference type="Gene3D" id="3.30.70.1430">
    <property type="entry name" value="Multidrug efflux transporter AcrB pore domain"/>
    <property type="match status" value="2"/>
</dbReference>
<keyword evidence="1" id="KW-0812">Transmembrane</keyword>
<dbReference type="Gene3D" id="3.30.70.1440">
    <property type="entry name" value="Multidrug efflux transporter AcrB pore domain"/>
    <property type="match status" value="1"/>
</dbReference>
<feature type="transmembrane region" description="Helical" evidence="1">
    <location>
        <begin position="957"/>
        <end position="976"/>
    </location>
</feature>
<evidence type="ECO:0000313" key="2">
    <source>
        <dbReference type="EMBL" id="MDQ0304349.1"/>
    </source>
</evidence>
<protein>
    <submittedName>
        <fullName evidence="2">HAE1 family hydrophobic/amphiphilic exporter-1</fullName>
    </submittedName>
</protein>
<evidence type="ECO:0000256" key="1">
    <source>
        <dbReference type="SAM" id="Phobius"/>
    </source>
</evidence>
<comment type="caution">
    <text evidence="2">The sequence shown here is derived from an EMBL/GenBank/DDBJ whole genome shotgun (WGS) entry which is preliminary data.</text>
</comment>
<keyword evidence="1" id="KW-1133">Transmembrane helix</keyword>
<sequence length="1066" mass="113134">MALNVSAWAIRKPVPSIVLFVVLTAIGLYTFDRLPITRMPNIDVPIVSVTITQPGAAPSELETQVTKVVETSIAGVQGVKHISSTITEGTSLTVVEFQLETQVDRAVNDVRDAVTKVRTELPQDIEEPLVQRVDVEGMAIVTYAASAPAMTPEELSWFVDDTLVRALQGVRGVAQVKREGGVEREIRISLDPDKLAALGVTAADVNRELAATNVDLAGGRGEIGTQEQSVRTLGGASTVEDLAETRISLPATGGGGTRYVRLADLATVTDGAAEPRIFARLDGKPVVAFGIYRAKGFSDVVVAESAEKALQDLEKRHPEVDITLIDSTVKYTEADYTSAMHTLMEGAVLAVIVVMVFLRDWRATIITATAIPLSILPTFWVMDLLGFSLNGVSLLAVTLVTGILVDDAIVEIENIVRHMRMGKSAYRAAIDAADEIGLAVVATTLTIVAVFLPVSFMGGIAGQYFRQFGITVAVAVLFSLLVARLLTPMLAAYFMRDHGHRETPDSWLMRAYVGLLHRSIRHRFLTVTAGILLFIGSMWLSTLLPSGFIPNSDVSRSVLALELPPGATLEATRRVVDEVTDTLKAQPEVASVFATAGSGSTDGPASGGGEVRKATIIVNLVPRAERTATQKQFEMRLRDDIARIPDLRFNFGASGGAGPGGREFTIILSGSDGAEVEAKALELEREIREKVKGLSNVQTSAALERPELRVVPKLAEAAALGVSVSDIAQTVRIATLGDVSQNLAKFSAGDRQVPIRVQLDERARGDLSTFETLKVRTAAGASVPLLSVADISFGTGPSSLDRYDRARRVAIEADLAGNTQLGEALAEVYALPAARNMPSSIVLKESGDAEIMGEVFGGFATAMMAGVMMVLAVLVLLFANVLQPITILIALPLSVGGAFIALLLTNNAMTLPVVIGFLMLMGIVTKNAILLVDFAIESVHAGADRTTALIEAGRKRAQPIIMTTIAMAAGMMPSALGLGEGGDFRSPMAIAVIGGLLASTLLSLIFVPAVFTLMDDLGHLMARIFGRFIGARDEPDEHAGVPVVRAGLHAVDAGPHSTPRPPLAAE</sequence>
<dbReference type="EMBL" id="JAUSUI010000007">
    <property type="protein sequence ID" value="MDQ0304349.1"/>
    <property type="molecule type" value="Genomic_DNA"/>
</dbReference>
<evidence type="ECO:0000313" key="3">
    <source>
        <dbReference type="Proteomes" id="UP001224682"/>
    </source>
</evidence>
<proteinExistence type="predicted"/>